<dbReference type="InterPro" id="IPR013216">
    <property type="entry name" value="Methyltransf_11"/>
</dbReference>
<dbReference type="Gene3D" id="3.40.50.150">
    <property type="entry name" value="Vaccinia Virus protein VP39"/>
    <property type="match status" value="1"/>
</dbReference>
<dbReference type="GO" id="GO:0008757">
    <property type="term" value="F:S-adenosylmethionine-dependent methyltransferase activity"/>
    <property type="evidence" value="ECO:0007669"/>
    <property type="project" value="InterPro"/>
</dbReference>
<evidence type="ECO:0000313" key="2">
    <source>
        <dbReference type="EMBL" id="PRP93538.1"/>
    </source>
</evidence>
<evidence type="ECO:0000259" key="1">
    <source>
        <dbReference type="Pfam" id="PF08241"/>
    </source>
</evidence>
<dbReference type="PANTHER" id="PTHR43591:SF24">
    <property type="entry name" value="2-METHOXY-6-POLYPRENYL-1,4-BENZOQUINOL METHYLASE, MITOCHONDRIAL"/>
    <property type="match status" value="1"/>
</dbReference>
<keyword evidence="2" id="KW-0808">Transferase</keyword>
<comment type="caution">
    <text evidence="2">The sequence shown here is derived from an EMBL/GenBank/DDBJ whole genome shotgun (WGS) entry which is preliminary data.</text>
</comment>
<evidence type="ECO:0000313" key="3">
    <source>
        <dbReference type="Proteomes" id="UP000238823"/>
    </source>
</evidence>
<gene>
    <name evidence="2" type="primary">rebM_3</name>
    <name evidence="2" type="ORF">ENSA7_79660</name>
</gene>
<dbReference type="InterPro" id="IPR029063">
    <property type="entry name" value="SAM-dependent_MTases_sf"/>
</dbReference>
<keyword evidence="2" id="KW-0489">Methyltransferase</keyword>
<dbReference type="EMBL" id="PVNL01000147">
    <property type="protein sequence ID" value="PRP93538.1"/>
    <property type="molecule type" value="Genomic_DNA"/>
</dbReference>
<dbReference type="GO" id="GO:0032259">
    <property type="term" value="P:methylation"/>
    <property type="evidence" value="ECO:0007669"/>
    <property type="project" value="UniProtKB-KW"/>
</dbReference>
<dbReference type="SUPFAM" id="SSF53335">
    <property type="entry name" value="S-adenosyl-L-methionine-dependent methyltransferases"/>
    <property type="match status" value="1"/>
</dbReference>
<reference evidence="2 3" key="1">
    <citation type="submission" date="2018-03" db="EMBL/GenBank/DDBJ databases">
        <title>Draft Genome Sequences of the Obligatory Marine Myxobacteria Enhygromyxa salina SWB007.</title>
        <authorList>
            <person name="Poehlein A."/>
            <person name="Moghaddam J.A."/>
            <person name="Harms H."/>
            <person name="Alanjari M."/>
            <person name="Koenig G.M."/>
            <person name="Daniel R."/>
            <person name="Schaeberle T.F."/>
        </authorList>
    </citation>
    <scope>NUCLEOTIDE SEQUENCE [LARGE SCALE GENOMIC DNA]</scope>
    <source>
        <strain evidence="2 3">SWB007</strain>
    </source>
</reference>
<name>A0A2S9XKY3_9BACT</name>
<feature type="domain" description="Methyltransferase type 11" evidence="1">
    <location>
        <begin position="58"/>
        <end position="158"/>
    </location>
</feature>
<accession>A0A2S9XKY3</accession>
<dbReference type="EC" id="2.1.1.164" evidence="2"/>
<dbReference type="PANTHER" id="PTHR43591">
    <property type="entry name" value="METHYLTRANSFERASE"/>
    <property type="match status" value="1"/>
</dbReference>
<dbReference type="GO" id="GO:0102082">
    <property type="term" value="F:demethylrebeccamycin--D-glucose O-methyltransferase activity"/>
    <property type="evidence" value="ECO:0007669"/>
    <property type="project" value="UniProtKB-EC"/>
</dbReference>
<dbReference type="Proteomes" id="UP000238823">
    <property type="component" value="Unassembled WGS sequence"/>
</dbReference>
<organism evidence="2 3">
    <name type="scientific">Enhygromyxa salina</name>
    <dbReference type="NCBI Taxonomy" id="215803"/>
    <lineage>
        <taxon>Bacteria</taxon>
        <taxon>Pseudomonadati</taxon>
        <taxon>Myxococcota</taxon>
        <taxon>Polyangia</taxon>
        <taxon>Nannocystales</taxon>
        <taxon>Nannocystaceae</taxon>
        <taxon>Enhygromyxa</taxon>
    </lineage>
</organism>
<dbReference type="Pfam" id="PF08241">
    <property type="entry name" value="Methyltransf_11"/>
    <property type="match status" value="1"/>
</dbReference>
<dbReference type="AlphaFoldDB" id="A0A2S9XKY3"/>
<proteinExistence type="predicted"/>
<dbReference type="OrthoDB" id="9772751at2"/>
<protein>
    <submittedName>
        <fullName evidence="2">Demethylrebeccamycin-D-glucose O-methyltransferase</fullName>
        <ecNumber evidence="2">2.1.1.164</ecNumber>
    </submittedName>
</protein>
<sequence>MARRYHLGMAMPSFLIDQLSRPKGRFAPITAMLLNGVNARTILGGISALDLRPGQRVVEVGFGGGLSIPLLLRAVTKLGHVFALETSDEMLARAKRRFIVPRLQGRLRVEKAYVESLPLGDASYDAVMSLNTIPFWTDVDDAMRELARVLVPGGRLVVGIADPDELTRAGFAAQGHRIVVPEKLGELLPRYGLEMLEIRRTAHETALLVARRLDEGWGDEL</sequence>
<dbReference type="CDD" id="cd02440">
    <property type="entry name" value="AdoMet_MTases"/>
    <property type="match status" value="1"/>
</dbReference>